<dbReference type="SUPFAM" id="SSF52540">
    <property type="entry name" value="P-loop containing nucleoside triphosphate hydrolases"/>
    <property type="match status" value="1"/>
</dbReference>
<name>A0A7Y1ABE8_PSEVE</name>
<dbReference type="Proteomes" id="UP000537729">
    <property type="component" value="Unassembled WGS sequence"/>
</dbReference>
<dbReference type="GO" id="GO:0005524">
    <property type="term" value="F:ATP binding"/>
    <property type="evidence" value="ECO:0007669"/>
    <property type="project" value="UniProtKB-KW"/>
</dbReference>
<protein>
    <submittedName>
        <fullName evidence="1">ATP-binding protein</fullName>
    </submittedName>
</protein>
<keyword evidence="1" id="KW-0067">ATP-binding</keyword>
<dbReference type="AlphaFoldDB" id="A0A7Y1ABE8"/>
<gene>
    <name evidence="1" type="ORF">HBO38_29545</name>
</gene>
<dbReference type="EMBL" id="JAAQWG010000061">
    <property type="protein sequence ID" value="NMY12522.1"/>
    <property type="molecule type" value="Genomic_DNA"/>
</dbReference>
<reference evidence="1 2" key="1">
    <citation type="journal article" date="2020" name="Front. Microbiol.">
        <title>Genetic Organization of the aprX-lipA2 Operon Affects the Proteolytic Potential of Pseudomonas Species in Milk.</title>
        <authorList>
            <person name="Maier C."/>
            <person name="Huptas C."/>
            <person name="von Neubeck M."/>
            <person name="Scherer S."/>
            <person name="Wenning M."/>
            <person name="Lucking G."/>
        </authorList>
    </citation>
    <scope>NUCLEOTIDE SEQUENCE [LARGE SCALE GENOMIC DNA]</scope>
    <source>
        <strain evidence="1 2">DSM 16272</strain>
    </source>
</reference>
<dbReference type="RefSeq" id="WP_149415086.1">
    <property type="nucleotide sequence ID" value="NZ_JAAQWG010000061.1"/>
</dbReference>
<evidence type="ECO:0000313" key="1">
    <source>
        <dbReference type="EMBL" id="NMY12522.1"/>
    </source>
</evidence>
<organism evidence="1 2">
    <name type="scientific">Pseudomonas veronii</name>
    <dbReference type="NCBI Taxonomy" id="76761"/>
    <lineage>
        <taxon>Bacteria</taxon>
        <taxon>Pseudomonadati</taxon>
        <taxon>Pseudomonadota</taxon>
        <taxon>Gammaproteobacteria</taxon>
        <taxon>Pseudomonadales</taxon>
        <taxon>Pseudomonadaceae</taxon>
        <taxon>Pseudomonas</taxon>
    </lineage>
</organism>
<comment type="caution">
    <text evidence="1">The sequence shown here is derived from an EMBL/GenBank/DDBJ whole genome shotgun (WGS) entry which is preliminary data.</text>
</comment>
<evidence type="ECO:0000313" key="2">
    <source>
        <dbReference type="Proteomes" id="UP000537729"/>
    </source>
</evidence>
<accession>A0A7Y1ABE8</accession>
<keyword evidence="1" id="KW-0547">Nucleotide-binding</keyword>
<proteinExistence type="predicted"/>
<sequence length="272" mass="29339">MPNDNRFPSGATIDQVKKDAKKLVKAQNIPLNQALDAAALKHGLALPWNRVNDWLGGQKGSAIASFTLPLDNGGKKIVNLTYEQPLIMVCGWVGCGKSTTALVLAGQVMAASKSKLFFVTSKPAGWPPVVWDTLSLDFPGRCFEVGDVHNLDLALFHPDAGDVVILDERFHGARDQSLQQLIEQARNWGVGLFVCKQGDPADMESGLTKSEFPDRGITLIVEGRGGFIRHGKHATFTATGFEQAEVSGAPGRISWTGQFSVTVSRPSTLENT</sequence>
<dbReference type="InterPro" id="IPR027417">
    <property type="entry name" value="P-loop_NTPase"/>
</dbReference>